<reference evidence="4" key="1">
    <citation type="journal article" date="2023" name="Plant J.">
        <title>Genome sequences and population genomics provide insights into the demographic history, inbreeding, and mutation load of two 'living fossil' tree species of Dipteronia.</title>
        <authorList>
            <person name="Feng Y."/>
            <person name="Comes H.P."/>
            <person name="Chen J."/>
            <person name="Zhu S."/>
            <person name="Lu R."/>
            <person name="Zhang X."/>
            <person name="Li P."/>
            <person name="Qiu J."/>
            <person name="Olsen K.M."/>
            <person name="Qiu Y."/>
        </authorList>
    </citation>
    <scope>NUCLEOTIDE SEQUENCE</scope>
    <source>
        <strain evidence="4">NBL</strain>
    </source>
</reference>
<feature type="domain" description="FAR1" evidence="2">
    <location>
        <begin position="70"/>
        <end position="114"/>
    </location>
</feature>
<evidence type="ECO:0000259" key="2">
    <source>
        <dbReference type="Pfam" id="PF03101"/>
    </source>
</evidence>
<evidence type="ECO:0000313" key="4">
    <source>
        <dbReference type="EMBL" id="KAK3198633.1"/>
    </source>
</evidence>
<evidence type="ECO:0000256" key="1">
    <source>
        <dbReference type="SAM" id="MobiDB-lite"/>
    </source>
</evidence>
<dbReference type="InterPro" id="IPR004330">
    <property type="entry name" value="FAR1_DNA_bnd_dom"/>
</dbReference>
<name>A0AAE0A119_9ROSI</name>
<dbReference type="Pfam" id="PF10551">
    <property type="entry name" value="MULE"/>
    <property type="match status" value="1"/>
</dbReference>
<gene>
    <name evidence="4" type="ORF">Dsin_022048</name>
</gene>
<dbReference type="EMBL" id="JANJYJ010000007">
    <property type="protein sequence ID" value="KAK3198633.1"/>
    <property type="molecule type" value="Genomic_DNA"/>
</dbReference>
<feature type="domain" description="MULE transposase" evidence="3">
    <location>
        <begin position="217"/>
        <end position="300"/>
    </location>
</feature>
<evidence type="ECO:0000259" key="3">
    <source>
        <dbReference type="Pfam" id="PF10551"/>
    </source>
</evidence>
<proteinExistence type="predicted"/>
<dbReference type="AlphaFoldDB" id="A0AAE0A119"/>
<dbReference type="Proteomes" id="UP001281410">
    <property type="component" value="Unassembled WGS sequence"/>
</dbReference>
<comment type="caution">
    <text evidence="4">The sequence shown here is derived from an EMBL/GenBank/DDBJ whole genome shotgun (WGS) entry which is preliminary data.</text>
</comment>
<feature type="region of interest" description="Disordered" evidence="1">
    <location>
        <begin position="1"/>
        <end position="27"/>
    </location>
</feature>
<sequence length="301" mass="34263">MKTKQSNHSNEVDFKEATNEPTGDDTKSVQMEVKLEETSLMHSNDTIQLTSLTKSDVVGMEFDSVDNAEEFYQKYSEVIGFSVRKDELRRAHDGSLKLRHWVCFKQGYRPQKYVEQEFVPDHSHELAGTKEVHFLRSHRIVKESDVAHAKAMHYVGIKTGQIMDYLVDQASCYSNVGYLGKDLQNKLDANHHNSIVDSDAETAIGYFHAKAELDPPFDSTYVTNAYRKPLVIVIGTNHHRRTTVLGFGLLMDETTKTYTWLLETFLKSMNGKKPNSVITDGDKAMANRIKIVMPDCVHRLS</sequence>
<dbReference type="Pfam" id="PF03101">
    <property type="entry name" value="FAR1"/>
    <property type="match status" value="1"/>
</dbReference>
<dbReference type="PANTHER" id="PTHR47718">
    <property type="entry name" value="OS01G0519700 PROTEIN"/>
    <property type="match status" value="1"/>
</dbReference>
<organism evidence="4 5">
    <name type="scientific">Dipteronia sinensis</name>
    <dbReference type="NCBI Taxonomy" id="43782"/>
    <lineage>
        <taxon>Eukaryota</taxon>
        <taxon>Viridiplantae</taxon>
        <taxon>Streptophyta</taxon>
        <taxon>Embryophyta</taxon>
        <taxon>Tracheophyta</taxon>
        <taxon>Spermatophyta</taxon>
        <taxon>Magnoliopsida</taxon>
        <taxon>eudicotyledons</taxon>
        <taxon>Gunneridae</taxon>
        <taxon>Pentapetalae</taxon>
        <taxon>rosids</taxon>
        <taxon>malvids</taxon>
        <taxon>Sapindales</taxon>
        <taxon>Sapindaceae</taxon>
        <taxon>Hippocastanoideae</taxon>
        <taxon>Acereae</taxon>
        <taxon>Dipteronia</taxon>
    </lineage>
</organism>
<evidence type="ECO:0008006" key="6">
    <source>
        <dbReference type="Google" id="ProtNLM"/>
    </source>
</evidence>
<accession>A0AAE0A119</accession>
<evidence type="ECO:0000313" key="5">
    <source>
        <dbReference type="Proteomes" id="UP001281410"/>
    </source>
</evidence>
<dbReference type="PANTHER" id="PTHR47718:SF13">
    <property type="entry name" value="OS09G0290500 PROTEIN"/>
    <property type="match status" value="1"/>
</dbReference>
<keyword evidence="5" id="KW-1185">Reference proteome</keyword>
<dbReference type="InterPro" id="IPR018289">
    <property type="entry name" value="MULE_transposase_dom"/>
</dbReference>
<protein>
    <recommendedName>
        <fullName evidence="6">Protein FAR1-RELATED SEQUENCE</fullName>
    </recommendedName>
</protein>